<evidence type="ECO:0000313" key="2">
    <source>
        <dbReference type="Proteomes" id="UP000230233"/>
    </source>
</evidence>
<accession>A0A2G5UKQ0</accession>
<organism evidence="1 2">
    <name type="scientific">Caenorhabditis nigoni</name>
    <dbReference type="NCBI Taxonomy" id="1611254"/>
    <lineage>
        <taxon>Eukaryota</taxon>
        <taxon>Metazoa</taxon>
        <taxon>Ecdysozoa</taxon>
        <taxon>Nematoda</taxon>
        <taxon>Chromadorea</taxon>
        <taxon>Rhabditida</taxon>
        <taxon>Rhabditina</taxon>
        <taxon>Rhabditomorpha</taxon>
        <taxon>Rhabditoidea</taxon>
        <taxon>Rhabditidae</taxon>
        <taxon>Peloderinae</taxon>
        <taxon>Caenorhabditis</taxon>
    </lineage>
</organism>
<dbReference type="AlphaFoldDB" id="A0A2G5UKQ0"/>
<keyword evidence="2" id="KW-1185">Reference proteome</keyword>
<gene>
    <name evidence="1" type="primary">Cnig_chr_III.g11563</name>
    <name evidence="1" type="ORF">B9Z55_011563</name>
</gene>
<sequence length="179" mass="21321">MVYKGRMTEIGVTKDTPSPTVPHFLSIHLYSPYPTHFSMGVKQDNMGKTVPEIIAELEEFDRNSGQYWKTRIVEVLAQEVKETKKRHHKMNQYQQNYSYKLMREYGQILAAPVRVTNYKDMPYEELIERYKFRTEDAKTRKSMGYEFPWERTPTDFKKTFVNLYNKMSNRVSRQQSPGL</sequence>
<protein>
    <submittedName>
        <fullName evidence="1">Uncharacterized protein</fullName>
    </submittedName>
</protein>
<name>A0A2G5UKQ0_9PELO</name>
<comment type="caution">
    <text evidence="1">The sequence shown here is derived from an EMBL/GenBank/DDBJ whole genome shotgun (WGS) entry which is preliminary data.</text>
</comment>
<reference evidence="2" key="1">
    <citation type="submission" date="2017-10" db="EMBL/GenBank/DDBJ databases">
        <title>Rapid genome shrinkage in a self-fertile nematode reveals novel sperm competition proteins.</title>
        <authorList>
            <person name="Yin D."/>
            <person name="Schwarz E.M."/>
            <person name="Thomas C.G."/>
            <person name="Felde R.L."/>
            <person name="Korf I.F."/>
            <person name="Cutter A.D."/>
            <person name="Schartner C.M."/>
            <person name="Ralston E.J."/>
            <person name="Meyer B.J."/>
            <person name="Haag E.S."/>
        </authorList>
    </citation>
    <scope>NUCLEOTIDE SEQUENCE [LARGE SCALE GENOMIC DNA]</scope>
    <source>
        <strain evidence="2">JU1422</strain>
    </source>
</reference>
<proteinExistence type="predicted"/>
<evidence type="ECO:0000313" key="1">
    <source>
        <dbReference type="EMBL" id="PIC40097.1"/>
    </source>
</evidence>
<dbReference type="EMBL" id="PDUG01000003">
    <property type="protein sequence ID" value="PIC40097.1"/>
    <property type="molecule type" value="Genomic_DNA"/>
</dbReference>
<dbReference type="Proteomes" id="UP000230233">
    <property type="component" value="Chromosome III"/>
</dbReference>